<dbReference type="OrthoDB" id="10018316at2759"/>
<dbReference type="InterPro" id="IPR001680">
    <property type="entry name" value="WD40_rpt"/>
</dbReference>
<evidence type="ECO:0000256" key="7">
    <source>
        <dbReference type="PROSITE-ProRule" id="PRU00221"/>
    </source>
</evidence>
<dbReference type="STRING" id="35525.A0A162CEK7"/>
<dbReference type="Proteomes" id="UP000076858">
    <property type="component" value="Unassembled WGS sequence"/>
</dbReference>
<dbReference type="InterPro" id="IPR017455">
    <property type="entry name" value="Znf_FYVE-rel"/>
</dbReference>
<dbReference type="CDD" id="cd15719">
    <property type="entry name" value="FYVE_WDFY3"/>
    <property type="match status" value="1"/>
</dbReference>
<sequence length="3618" mass="400649">MNAMKRFLLGSSSQAAQTETSQQAGANAYPPVANQAPTEIVMGIKPSPSQHAALSLTHLRKLFSDFNSVATQTMTESERESRMYSMLPLFCRVFSHCPASEMLEKFPEVGSFCQQVSRLAVSEIRRRASNQSTVAASQAIAGFLEMEEFSTNAAQESNGNGWMLLTCLNLLSLGGPGLIEIMTAASVPSTLVKCLYLFFDLPDLENSDTYPPGCEFTPRERRQLLQKSFGQMLIRLCSVPAATEELARKDDLTLLFSALSSWCPQHNLLWRKNANEVLVVLTRHGLTAIVLGYIHSKANIPYKGCVSLCVENMQKASGDLLPLEVVEMFATVFCLLKDSADVTQTLLDDFRSCQGYNFLTEFMLRAEHDTVVESQEALRNLVFLVSSLSTCGFHEVRPMAFSTGSLFQLPNFSIPTPLGKGSSVRNIAAFQVLHSAFIKSTTSALASVILDAVSTIFHSDPANYFILESQNTLNQFAEKIHLKGVEVQEKYFRLLEFVVFQLNYVPCKELISLSLLLRNHAANYTQCGIQCMVVLLTILRHHAIFKDVYREVGLLEVLVTCLQRFASVMKLKSDNDSSRALDVKHVMKEPDREKDLGYLVMECLGVLLVGNANNAAVFRESGGARCAHNLIPFNDCRKEALCLVQQLVLSTGGDDDMGTVLGLLQSAPATDLALKMDILKSLLTCLRESHRTRTMFRKVGAFVYIMSALVSVEGCLHPNPADAASSSNWENVAPQEILRLLHLIFNTLCVAMRYEPANAKFFQQEICGPSLCDTIRLLGCFDQHRTFDSPDDVADTDQPETAARNAQHGGLHQVFNRGVQEFEEEDVKNENRCLVNATLVMRLLYDLAVDSYDRAQTLPVCCAADGKNLQRSKSSDDAVSGVVLRRPLSFNPINSNPDPILVHPGVVLAMFQLLPSIWTAGDIPASRNLQLLVTEIMQSLTHSERNVQILCDAGFPFEILKHASSVLNNESRHLHGPLLTVLEQLARQALEPKDLRCFLRMGNPLNCLLPELSGSKIESDANGAPLPLYCLKSLVSMSTPKDVGRGGHQGVAFSPPPFVEFDMQPEGFGCLFLPSVAPQCQHGGGASGSGSGGAGGAGQPVSGQGGSSSQMMMGGVGSGGDRVFPAPTGMSYSTWICVDKFSDPRLDPHGIRLLTLVRNVMERPDDNLVCLSVVLSPRDKALLVSTQETPLPKGSSDWEPEVSGDFGARIWNPDLIQEGHWHHLALVWSRAVLKNSQFSLYIDGQLVHTGKMHYISQNPGGGAANLTVASSVFGYIGTAPSWRRQSRLVWRQGPCHLVEDAFNPQVVQWIYRIGPHYVGSLQAPQLPGSAEALCSLVNEERIVFGLNASAMSPLTLAKIRKVYRKTDSRSVAKQLGMSSHENATPIRLLHNAAGHLSGPARTLGGVVIGYLGVRVFCPRPICTTVQAVGGCNVLLGLVAMATDVESLYAAVKALVYVVKCNGQAQHEMERIRGYQTLAYLLKRHKAWLNNHILQLILVLVGFEQQNNKGGCEPNNSLAFRDLLADLDVWRETADDLLKVLFDLFYRMAAESGSDGRSNTRYLRDLNLVGRLVEILHHENNHSTGVTVLLSASARETLWNLLGWLLHNSPRPIDLLLYGQYLATTLPVCISDDKNVTGDEGKLDDSSPTALVASRNEGLTLLFKLLLVHDKGVINQTFAEEFLRVLGFEWLLLFLQPQVKSSTVILSANCLLLLLSNPQFLVRFREGVSTGAAWTRSRDLITSQGFSGSAAAGPLRLVGRTFSVASDEVATSPNSSLQNQQLPGFQLLGWMLVNHTALPEIYYLIIGLMIGKPQLRTSSQLDLETIWSCLFGVSQAQPIASLGGRGVTMYCPEAITILLTMMRAIMNPEDNSTDEASNNYPNVLLQFLFYVYNNAPDYMSVFMTPDLLSAMVASLFPIGLHQQHSLNSEPNTPIEEYNRQFVMVESTVDAGKDPLTFHRAKKTLMDFLRTIVIDSLSLAVTNGGTSTTGGSNMNLRPMPIIDVIMDACPDSASYNQHCQFQTDLLSIVMDYLSSAGVILGEQGVLPIVTQNGGSLQNVPTNVFYLAGRLVDKLWLGVLSRDAHHVFDFIVQLITQAKKRSTSTGSHTNSSSNSSGLASLSLDNIYRCLNRCILYLLSRPADTISEQMSLLEALHKLTNHRSLIFGSGNHDLEFIGCLCYCLLQLTLTLKISTEPSRTTWHVSGEETDPSSSLREAQHLAAVAAQRVWEELYVSKKPAVEEAFKISLGANTQHRAPSLELVREPALKLWLQYVEAERRSAYRTVLEVSTPNQIQSKIQKVTGGLTRLTSRSLTMKSSKKEDAANAMSRHSHSSSNSSYCWADVWLSTQCQLAGLKEQLELERRQRQQALQHVEQFNRLNWKKVEETELLRVRGLWGPSQESRLLTKWMLDMTEGPCRMRKKLTPNRHFYALYPYRPELELAENKSMRYKVATSLDAKEHFKLYSKWRQSLLLEEDQVDQVNPAQRIEQSPVVESAADELVGRGETILAAPQLHDLPQLLRPIKREVQANQLMSMADIDEEVELIGSSPATDEPLTSAVASSAHQQPQDWQNLMRLLEENEKIGHLFRSARVQGLETVDGLLLFGKEHLYVVDGFTQTPSRDIRDISNFPSGTFEPIVPPYTTPGYGSSGSSNSNKQELKAVHQCSRLGYEDIREVHKRRYLLQPIALEIFSNDGRNHLLAFPPNVRNKVYQRLLATATGLSDSASQSVAGQKRAANVEQSAGLLSTMTAGLMGETSVTQRWVRGELSNFQYLMHLNTLAGRSYNDLMQYPVFPWVLSDYDSAELDLSQPSTFRDLSKPMGAQTADRLQQFRKRYKEWDDPHNETGPYHYGTHYSSAMIVCSYLVRLEPFTQQFLQLQGGHFDLADRLFHSIREAWWSAAQLNMADVKELIPEFYYLPDFLVNANRFDLGCKQSGVALDDVVLPPWAKNDPREFIRLHRAALESDYVSQHLHEWIDLIFGYKQQGPAAVESINLFHPLFYEGNVDIYSIEDPLKKNAVIGFINNFGQTPKQLFKKPHPSKKVGGAGSRMSGLEMALPLAGQAAMQILPLLPSASGFHSTGSAGSGASGEAFFHHVDHLSPSLQAIKELKRPVGHMIGAERSVVAVEENKCLLPPNYSRCVAWGYADHSIRLVPHDSDKALMVCETPFHQEILTCVCPTGRTVVTGGANTVVTVWDLGKKQFTIRQHLYGHTEAVTCLAASAGYQILVSGSRDRTAIVWDLSRLTFIRQLTGHIAPLAAIDINDLTGDIATCSGTWLHLWSINGDPLASVNTLVGQIGRSQHILCVCFSQFNEWDPMNVILTGSTDGVVRMWSLDYVQVPNEEIPAQVKEEVVAEVAKLVEESGEDSPDDADLPGEMLQRPASMCSLPSSGSSGHEGPESTSSPVPTQLDEENQQEQAKALQTSRSDCSLNGTFEMISESEVRESAIQQQQQQLSQTAKPSGNVVAPFVVHQPGKKSRHILKEGFKWQRQLIFRTKLTMHTAYDRQDNSEPASITSLAISKDHRTVLVGDARGRIHSWSVTDASGRSVADHWLRDDTAEVCSKCRVKFSLTERRHHCRNCGHVFCSRCSRYESEIMQLRIRRPVRVCQDCYASLKMSSEGTS</sequence>
<feature type="domain" description="BEACH" evidence="10">
    <location>
        <begin position="2744"/>
        <end position="3037"/>
    </location>
</feature>
<keyword evidence="1 7" id="KW-0853">WD repeat</keyword>
<dbReference type="Pfam" id="PF14844">
    <property type="entry name" value="PH_BEACH"/>
    <property type="match status" value="1"/>
</dbReference>
<dbReference type="PANTHER" id="PTHR46108:SF4">
    <property type="entry name" value="BLUE CHEESE"/>
    <property type="match status" value="1"/>
</dbReference>
<dbReference type="SUPFAM" id="SSF57903">
    <property type="entry name" value="FYVE/PHD zinc finger"/>
    <property type="match status" value="1"/>
</dbReference>
<keyword evidence="2" id="KW-0479">Metal-binding</keyword>
<evidence type="ECO:0000256" key="5">
    <source>
        <dbReference type="ARBA" id="ARBA00022833"/>
    </source>
</evidence>
<keyword evidence="4 6" id="KW-0863">Zinc-finger</keyword>
<dbReference type="CDD" id="cd06071">
    <property type="entry name" value="Beach"/>
    <property type="match status" value="1"/>
</dbReference>
<dbReference type="EMBL" id="LRGB01000944">
    <property type="protein sequence ID" value="KZS14862.1"/>
    <property type="molecule type" value="Genomic_DNA"/>
</dbReference>
<dbReference type="Pfam" id="PF23295">
    <property type="entry name" value="Arm_4"/>
    <property type="match status" value="1"/>
</dbReference>
<dbReference type="PROSITE" id="PS00678">
    <property type="entry name" value="WD_REPEATS_1"/>
    <property type="match status" value="1"/>
</dbReference>
<dbReference type="Pfam" id="PF01363">
    <property type="entry name" value="FYVE"/>
    <property type="match status" value="1"/>
</dbReference>
<dbReference type="InterPro" id="IPR011011">
    <property type="entry name" value="Znf_FYVE_PHD"/>
</dbReference>
<evidence type="ECO:0000256" key="6">
    <source>
        <dbReference type="PROSITE-ProRule" id="PRU00091"/>
    </source>
</evidence>
<evidence type="ECO:0000256" key="3">
    <source>
        <dbReference type="ARBA" id="ARBA00022737"/>
    </source>
</evidence>
<dbReference type="Gene3D" id="2.60.120.200">
    <property type="match status" value="1"/>
</dbReference>
<gene>
    <name evidence="12" type="ORF">APZ42_020213</name>
</gene>
<accession>A0A162CEK7</accession>
<dbReference type="Gene3D" id="3.30.40.10">
    <property type="entry name" value="Zinc/RING finger domain, C3HC4 (zinc finger)"/>
    <property type="match status" value="1"/>
</dbReference>
<dbReference type="FunFam" id="1.10.1540.10:FF:000002">
    <property type="entry name" value="WD repeat and FYVE domain containing 3"/>
    <property type="match status" value="1"/>
</dbReference>
<evidence type="ECO:0000313" key="12">
    <source>
        <dbReference type="EMBL" id="KZS14862.1"/>
    </source>
</evidence>
<dbReference type="SUPFAM" id="SSF81837">
    <property type="entry name" value="BEACH domain"/>
    <property type="match status" value="1"/>
</dbReference>
<evidence type="ECO:0000256" key="1">
    <source>
        <dbReference type="ARBA" id="ARBA00022574"/>
    </source>
</evidence>
<evidence type="ECO:0000259" key="10">
    <source>
        <dbReference type="PROSITE" id="PS50197"/>
    </source>
</evidence>
<feature type="compositionally biased region" description="Low complexity" evidence="8">
    <location>
        <begin position="10"/>
        <end position="26"/>
    </location>
</feature>
<dbReference type="Pfam" id="PF00400">
    <property type="entry name" value="WD40"/>
    <property type="match status" value="2"/>
</dbReference>
<feature type="domain" description="FYVE-type" evidence="9">
    <location>
        <begin position="3551"/>
        <end position="3611"/>
    </location>
</feature>
<reference evidence="12 13" key="1">
    <citation type="submission" date="2016-03" db="EMBL/GenBank/DDBJ databases">
        <title>EvidentialGene: Evidence-directed Construction of Genes on Genomes.</title>
        <authorList>
            <person name="Gilbert D.G."/>
            <person name="Choi J.-H."/>
            <person name="Mockaitis K."/>
            <person name="Colbourne J."/>
            <person name="Pfrender M."/>
        </authorList>
    </citation>
    <scope>NUCLEOTIDE SEQUENCE [LARGE SCALE GENOMIC DNA]</scope>
    <source>
        <strain evidence="12 13">Xinb3</strain>
        <tissue evidence="12">Complete organism</tissue>
    </source>
</reference>
<dbReference type="SMART" id="SM00064">
    <property type="entry name" value="FYVE"/>
    <property type="match status" value="1"/>
</dbReference>
<dbReference type="GO" id="GO:0008270">
    <property type="term" value="F:zinc ion binding"/>
    <property type="evidence" value="ECO:0007669"/>
    <property type="project" value="UniProtKB-KW"/>
</dbReference>
<evidence type="ECO:0000313" key="13">
    <source>
        <dbReference type="Proteomes" id="UP000076858"/>
    </source>
</evidence>
<feature type="region of interest" description="Disordered" evidence="8">
    <location>
        <begin position="1083"/>
        <end position="1118"/>
    </location>
</feature>
<dbReference type="Pfam" id="PF02138">
    <property type="entry name" value="Beach"/>
    <property type="match status" value="1"/>
</dbReference>
<feature type="domain" description="BEACH-type PH" evidence="11">
    <location>
        <begin position="2575"/>
        <end position="2712"/>
    </location>
</feature>
<dbReference type="Gene3D" id="2.30.29.30">
    <property type="entry name" value="Pleckstrin-homology domain (PH domain)/Phosphotyrosine-binding domain (PTB)"/>
    <property type="match status" value="1"/>
</dbReference>
<dbReference type="PROSITE" id="PS51783">
    <property type="entry name" value="PH_BEACH"/>
    <property type="match status" value="1"/>
</dbReference>
<feature type="region of interest" description="Disordered" evidence="8">
    <location>
        <begin position="9"/>
        <end position="30"/>
    </location>
</feature>
<dbReference type="PROSITE" id="PS50082">
    <property type="entry name" value="WD_REPEATS_2"/>
    <property type="match status" value="1"/>
</dbReference>
<dbReference type="PROSITE" id="PS50197">
    <property type="entry name" value="BEACH"/>
    <property type="match status" value="1"/>
</dbReference>
<comment type="caution">
    <text evidence="12">The sequence shown here is derived from an EMBL/GenBank/DDBJ whole genome shotgun (WGS) entry which is preliminary data.</text>
</comment>
<dbReference type="InterPro" id="IPR013083">
    <property type="entry name" value="Znf_RING/FYVE/PHD"/>
</dbReference>
<dbReference type="SUPFAM" id="SSF50729">
    <property type="entry name" value="PH domain-like"/>
    <property type="match status" value="1"/>
</dbReference>
<dbReference type="InterPro" id="IPR011993">
    <property type="entry name" value="PH-like_dom_sf"/>
</dbReference>
<evidence type="ECO:0000256" key="4">
    <source>
        <dbReference type="ARBA" id="ARBA00022771"/>
    </source>
</evidence>
<dbReference type="InterPro" id="IPR013320">
    <property type="entry name" value="ConA-like_dom_sf"/>
</dbReference>
<dbReference type="InterPro" id="IPR019775">
    <property type="entry name" value="WD40_repeat_CS"/>
</dbReference>
<evidence type="ECO:0000256" key="2">
    <source>
        <dbReference type="ARBA" id="ARBA00022723"/>
    </source>
</evidence>
<dbReference type="InterPro" id="IPR000306">
    <property type="entry name" value="Znf_FYVE"/>
</dbReference>
<proteinExistence type="predicted"/>
<dbReference type="InterPro" id="IPR036372">
    <property type="entry name" value="BEACH_dom_sf"/>
</dbReference>
<feature type="compositionally biased region" description="Low complexity" evidence="8">
    <location>
        <begin position="3382"/>
        <end position="3400"/>
    </location>
</feature>
<dbReference type="Gene3D" id="2.130.10.10">
    <property type="entry name" value="YVTN repeat-like/Quinoprotein amine dehydrogenase"/>
    <property type="match status" value="1"/>
</dbReference>
<dbReference type="SUPFAM" id="SSF49899">
    <property type="entry name" value="Concanavalin A-like lectins/glucanases"/>
    <property type="match status" value="1"/>
</dbReference>
<keyword evidence="5" id="KW-0862">Zinc</keyword>
<dbReference type="InterPro" id="IPR051944">
    <property type="entry name" value="BEACH_domain_protein"/>
</dbReference>
<dbReference type="SUPFAM" id="SSF50978">
    <property type="entry name" value="WD40 repeat-like"/>
    <property type="match status" value="1"/>
</dbReference>
<feature type="repeat" description="WD" evidence="7">
    <location>
        <begin position="3204"/>
        <end position="3245"/>
    </location>
</feature>
<organism evidence="12 13">
    <name type="scientific">Daphnia magna</name>
    <dbReference type="NCBI Taxonomy" id="35525"/>
    <lineage>
        <taxon>Eukaryota</taxon>
        <taxon>Metazoa</taxon>
        <taxon>Ecdysozoa</taxon>
        <taxon>Arthropoda</taxon>
        <taxon>Crustacea</taxon>
        <taxon>Branchiopoda</taxon>
        <taxon>Diplostraca</taxon>
        <taxon>Cladocera</taxon>
        <taxon>Anomopoda</taxon>
        <taxon>Daphniidae</taxon>
        <taxon>Daphnia</taxon>
    </lineage>
</organism>
<dbReference type="SMART" id="SM00320">
    <property type="entry name" value="WD40"/>
    <property type="match status" value="5"/>
</dbReference>
<evidence type="ECO:0000259" key="9">
    <source>
        <dbReference type="PROSITE" id="PS50178"/>
    </source>
</evidence>
<dbReference type="InterPro" id="IPR015943">
    <property type="entry name" value="WD40/YVTN_repeat-like_dom_sf"/>
</dbReference>
<dbReference type="InterPro" id="IPR036322">
    <property type="entry name" value="WD40_repeat_dom_sf"/>
</dbReference>
<protein>
    <submittedName>
        <fullName evidence="12">WD repeat and FYVE domain-containing protein 3</fullName>
    </submittedName>
</protein>
<dbReference type="Gene3D" id="1.10.1540.10">
    <property type="entry name" value="BEACH domain"/>
    <property type="match status" value="1"/>
</dbReference>
<feature type="compositionally biased region" description="Acidic residues" evidence="8">
    <location>
        <begin position="3358"/>
        <end position="3369"/>
    </location>
</feature>
<dbReference type="InterPro" id="IPR056252">
    <property type="entry name" value="Alfy-like_Arm-like"/>
</dbReference>
<evidence type="ECO:0000256" key="8">
    <source>
        <dbReference type="SAM" id="MobiDB-lite"/>
    </source>
</evidence>
<feature type="compositionally biased region" description="Polar residues" evidence="8">
    <location>
        <begin position="3411"/>
        <end position="3421"/>
    </location>
</feature>
<dbReference type="SMART" id="SM01026">
    <property type="entry name" value="Beach"/>
    <property type="match status" value="1"/>
</dbReference>
<feature type="region of interest" description="Disordered" evidence="8">
    <location>
        <begin position="3356"/>
        <end position="3421"/>
    </location>
</feature>
<dbReference type="CDD" id="cd01201">
    <property type="entry name" value="PH_BEACH"/>
    <property type="match status" value="1"/>
</dbReference>
<name>A0A162CEK7_9CRUS</name>
<dbReference type="InterPro" id="IPR023362">
    <property type="entry name" value="PH-BEACH_dom"/>
</dbReference>
<dbReference type="InterPro" id="IPR000409">
    <property type="entry name" value="BEACH_dom"/>
</dbReference>
<dbReference type="PROSITE" id="PS50178">
    <property type="entry name" value="ZF_FYVE"/>
    <property type="match status" value="1"/>
</dbReference>
<dbReference type="PANTHER" id="PTHR46108">
    <property type="entry name" value="BLUE CHEESE"/>
    <property type="match status" value="1"/>
</dbReference>
<evidence type="ECO:0000259" key="11">
    <source>
        <dbReference type="PROSITE" id="PS51783"/>
    </source>
</evidence>
<dbReference type="PROSITE" id="PS50294">
    <property type="entry name" value="WD_REPEATS_REGION"/>
    <property type="match status" value="1"/>
</dbReference>
<keyword evidence="3" id="KW-0677">Repeat</keyword>
<keyword evidence="13" id="KW-1185">Reference proteome</keyword>
<feature type="compositionally biased region" description="Gly residues" evidence="8">
    <location>
        <begin position="1083"/>
        <end position="1106"/>
    </location>
</feature>